<organism evidence="1 3">
    <name type="scientific">Sinorhizobium fredii (strain HH103)</name>
    <dbReference type="NCBI Taxonomy" id="1117943"/>
    <lineage>
        <taxon>Bacteria</taxon>
        <taxon>Pseudomonadati</taxon>
        <taxon>Pseudomonadota</taxon>
        <taxon>Alphaproteobacteria</taxon>
        <taxon>Hyphomicrobiales</taxon>
        <taxon>Rhizobiaceae</taxon>
        <taxon>Sinorhizobium/Ensifer group</taxon>
        <taxon>Sinorhizobium</taxon>
    </lineage>
</organism>
<protein>
    <submittedName>
        <fullName evidence="1">Uncharacterized protein</fullName>
    </submittedName>
</protein>
<dbReference type="KEGG" id="sfh:SFHH103_04148"/>
<keyword evidence="2" id="KW-0614">Plasmid</keyword>
<evidence type="ECO:0000313" key="1">
    <source>
        <dbReference type="EMBL" id="CCE97833.1"/>
    </source>
</evidence>
<dbReference type="EMBL" id="HE616893">
    <property type="protein sequence ID" value="CCE98638.1"/>
    <property type="molecule type" value="Genomic_DNA"/>
</dbReference>
<accession>G9A385</accession>
<geneLocation type="plasmid" evidence="2 3">
    <name>pSfHH103c</name>
</geneLocation>
<dbReference type="HOGENOM" id="CLU_3383462_0_0_5"/>
<evidence type="ECO:0000313" key="2">
    <source>
        <dbReference type="EMBL" id="CCE98638.1"/>
    </source>
</evidence>
<sequence length="33" mass="3610">MHYDRDSRLLAIAQGLVAAAELGEGTRPQARSR</sequence>
<evidence type="ECO:0000313" key="3">
    <source>
        <dbReference type="Proteomes" id="UP000007735"/>
    </source>
</evidence>
<dbReference type="Proteomes" id="UP000007735">
    <property type="component" value="Chromosome"/>
</dbReference>
<dbReference type="Proteomes" id="UP000007735">
    <property type="component" value="Plasmid pSfHH103c"/>
</dbReference>
<dbReference type="EMBL" id="HE616890">
    <property type="protein sequence ID" value="CCE97833.1"/>
    <property type="molecule type" value="Genomic_DNA"/>
</dbReference>
<gene>
    <name evidence="1" type="ordered locus">SFHH103_03341</name>
    <name evidence="2" type="ordered locus">SFHH103_04148</name>
</gene>
<name>G9A385_SINF1</name>
<dbReference type="AlphaFoldDB" id="G9A385"/>
<reference evidence="1 3" key="1">
    <citation type="journal article" date="2012" name="J. Bacteriol.">
        <title>Genome sequence of the soybean symbiont Sinorhizobium fredii HH103.</title>
        <authorList>
            <person name="Weidner S."/>
            <person name="Becker A."/>
            <person name="Bonilla I."/>
            <person name="Jaenicke S."/>
            <person name="Lloret J."/>
            <person name="Margaret I."/>
            <person name="Puhler A."/>
            <person name="Ruiz-Sainz J.E."/>
            <person name="Schneiker-Bekel S."/>
            <person name="Szczepanowski R."/>
            <person name="Vinardell J.M."/>
            <person name="Zehner S."/>
            <person name="Gottfert M."/>
        </authorList>
    </citation>
    <scope>NUCLEOTIDE SEQUENCE [LARGE SCALE GENOMIC DNA]</scope>
    <source>
        <strain evidence="1 3">HH103</strain>
        <plasmid evidence="3">pSfHH103c</plasmid>
    </source>
</reference>
<proteinExistence type="predicted"/>
<dbReference type="KEGG" id="sfh:SFHH103_03341"/>